<feature type="region of interest" description="Disordered" evidence="13">
    <location>
        <begin position="343"/>
        <end position="364"/>
    </location>
</feature>
<keyword evidence="6" id="KW-0507">mRNA processing</keyword>
<evidence type="ECO:0000256" key="4">
    <source>
        <dbReference type="ARBA" id="ARBA00004123"/>
    </source>
</evidence>
<dbReference type="SMART" id="SM01124">
    <property type="entry name" value="DBR1"/>
    <property type="match status" value="1"/>
</dbReference>
<dbReference type="SUPFAM" id="SSF56300">
    <property type="entry name" value="Metallo-dependent phosphatases"/>
    <property type="match status" value="1"/>
</dbReference>
<feature type="non-terminal residue" evidence="15">
    <location>
        <position position="660"/>
    </location>
</feature>
<comment type="subcellular location">
    <subcellularLocation>
        <location evidence="4">Nucleus</location>
    </subcellularLocation>
</comment>
<keyword evidence="7" id="KW-0479">Metal-binding</keyword>
<keyword evidence="11" id="KW-0464">Manganese</keyword>
<evidence type="ECO:0000256" key="11">
    <source>
        <dbReference type="ARBA" id="ARBA00023211"/>
    </source>
</evidence>
<evidence type="ECO:0000256" key="1">
    <source>
        <dbReference type="ARBA" id="ARBA00001936"/>
    </source>
</evidence>
<dbReference type="Pfam" id="PF05011">
    <property type="entry name" value="DBR1"/>
    <property type="match status" value="1"/>
</dbReference>
<dbReference type="PANTHER" id="PTHR12849">
    <property type="entry name" value="RNA LARIAT DEBRANCHING ENZYME"/>
    <property type="match status" value="1"/>
</dbReference>
<dbReference type="GO" id="GO:0005634">
    <property type="term" value="C:nucleus"/>
    <property type="evidence" value="ECO:0007669"/>
    <property type="project" value="UniProtKB-SubCell"/>
</dbReference>
<feature type="domain" description="Lariat debranching enzyme C-terminal" evidence="14">
    <location>
        <begin position="238"/>
        <end position="383"/>
    </location>
</feature>
<comment type="caution">
    <text evidence="15">The sequence shown here is derived from an EMBL/GenBank/DDBJ whole genome shotgun (WGS) entry which is preliminary data.</text>
</comment>
<feature type="compositionally biased region" description="Acidic residues" evidence="13">
    <location>
        <begin position="412"/>
        <end position="424"/>
    </location>
</feature>
<dbReference type="EMBL" id="CAXITT010000641">
    <property type="protein sequence ID" value="CAL1544742.1"/>
    <property type="molecule type" value="Genomic_DNA"/>
</dbReference>
<keyword evidence="9" id="KW-0862">Zinc</keyword>
<comment type="cofactor">
    <cofactor evidence="3">
        <name>Fe(2+)</name>
        <dbReference type="ChEBI" id="CHEBI:29033"/>
    </cofactor>
</comment>
<name>A0AAV2IDQ4_LYMST</name>
<dbReference type="AlphaFoldDB" id="A0AAV2IDQ4"/>
<evidence type="ECO:0000256" key="7">
    <source>
        <dbReference type="ARBA" id="ARBA00022723"/>
    </source>
</evidence>
<dbReference type="CDD" id="cd00844">
    <property type="entry name" value="MPP_Dbr1_N"/>
    <property type="match status" value="1"/>
</dbReference>
<proteinExistence type="inferred from homology"/>
<gene>
    <name evidence="15" type="ORF">GSLYS_00018225001</name>
</gene>
<dbReference type="GO" id="GO:0000398">
    <property type="term" value="P:mRNA splicing, via spliceosome"/>
    <property type="evidence" value="ECO:0007669"/>
    <property type="project" value="TreeGrafter"/>
</dbReference>
<organism evidence="15 16">
    <name type="scientific">Lymnaea stagnalis</name>
    <name type="common">Great pond snail</name>
    <name type="synonym">Helix stagnalis</name>
    <dbReference type="NCBI Taxonomy" id="6523"/>
    <lineage>
        <taxon>Eukaryota</taxon>
        <taxon>Metazoa</taxon>
        <taxon>Spiralia</taxon>
        <taxon>Lophotrochozoa</taxon>
        <taxon>Mollusca</taxon>
        <taxon>Gastropoda</taxon>
        <taxon>Heterobranchia</taxon>
        <taxon>Euthyneura</taxon>
        <taxon>Panpulmonata</taxon>
        <taxon>Hygrophila</taxon>
        <taxon>Lymnaeoidea</taxon>
        <taxon>Lymnaeidae</taxon>
        <taxon>Lymnaea</taxon>
    </lineage>
</organism>
<protein>
    <recommendedName>
        <fullName evidence="14">Lariat debranching enzyme C-terminal domain-containing protein</fullName>
    </recommendedName>
</protein>
<comment type="cofactor">
    <cofactor evidence="2">
        <name>Zn(2+)</name>
        <dbReference type="ChEBI" id="CHEBI:29105"/>
    </cofactor>
</comment>
<dbReference type="Gene3D" id="3.60.21.10">
    <property type="match status" value="1"/>
</dbReference>
<evidence type="ECO:0000256" key="5">
    <source>
        <dbReference type="ARBA" id="ARBA00006045"/>
    </source>
</evidence>
<accession>A0AAV2IDQ4</accession>
<comment type="similarity">
    <text evidence="5">Belongs to the lariat debranching enzyme family.</text>
</comment>
<comment type="cofactor">
    <cofactor evidence="1">
        <name>Mn(2+)</name>
        <dbReference type="ChEBI" id="CHEBI:29035"/>
    </cofactor>
</comment>
<dbReference type="Proteomes" id="UP001497497">
    <property type="component" value="Unassembled WGS sequence"/>
</dbReference>
<evidence type="ECO:0000256" key="13">
    <source>
        <dbReference type="SAM" id="MobiDB-lite"/>
    </source>
</evidence>
<keyword evidence="10" id="KW-0408">Iron</keyword>
<dbReference type="InterPro" id="IPR007708">
    <property type="entry name" value="DBR1_C"/>
</dbReference>
<keyword evidence="8" id="KW-0378">Hydrolase</keyword>
<dbReference type="FunFam" id="3.60.21.10:FF:000035">
    <property type="entry name" value="Lariat debranching enzyme"/>
    <property type="match status" value="1"/>
</dbReference>
<dbReference type="PANTHER" id="PTHR12849:SF0">
    <property type="entry name" value="LARIAT DEBRANCHING ENZYME"/>
    <property type="match status" value="1"/>
</dbReference>
<dbReference type="GO" id="GO:0008419">
    <property type="term" value="F:RNA lariat debranching enzyme activity"/>
    <property type="evidence" value="ECO:0007669"/>
    <property type="project" value="TreeGrafter"/>
</dbReference>
<evidence type="ECO:0000256" key="6">
    <source>
        <dbReference type="ARBA" id="ARBA00022664"/>
    </source>
</evidence>
<evidence type="ECO:0000256" key="3">
    <source>
        <dbReference type="ARBA" id="ARBA00001954"/>
    </source>
</evidence>
<feature type="region of interest" description="Disordered" evidence="13">
    <location>
        <begin position="396"/>
        <end position="430"/>
    </location>
</feature>
<evidence type="ECO:0000313" key="15">
    <source>
        <dbReference type="EMBL" id="CAL1544742.1"/>
    </source>
</evidence>
<evidence type="ECO:0000256" key="2">
    <source>
        <dbReference type="ARBA" id="ARBA00001947"/>
    </source>
</evidence>
<keyword evidence="16" id="KW-1185">Reference proteome</keyword>
<evidence type="ECO:0000259" key="14">
    <source>
        <dbReference type="SMART" id="SM01124"/>
    </source>
</evidence>
<evidence type="ECO:0000256" key="8">
    <source>
        <dbReference type="ARBA" id="ARBA00022801"/>
    </source>
</evidence>
<evidence type="ECO:0000256" key="12">
    <source>
        <dbReference type="ARBA" id="ARBA00023242"/>
    </source>
</evidence>
<dbReference type="InterPro" id="IPR041816">
    <property type="entry name" value="Dbr1_N"/>
</dbReference>
<evidence type="ECO:0000256" key="10">
    <source>
        <dbReference type="ARBA" id="ARBA00023004"/>
    </source>
</evidence>
<dbReference type="InterPro" id="IPR004843">
    <property type="entry name" value="Calcineurin-like_PHP"/>
</dbReference>
<sequence length="660" mass="72586">MKIAVEGCCHGELDKIYESVAELEKQNGFKIDLLLICGDFQAVRHFDDFQALAVPPKYQQLNTFYKYYSGEKTAPVLTVFIGGNHEASNYMQELPYGGWVAPNIYYMGYAGLIQVGGLRIGGISGIFKGHDYNRGHHERPPYDDNTKRSVYHIRNLEVFRLKQITGPVDVFLSHDWPKGIYHHGDTAALIKKKPFFQKEIEENKLGSRPLSDLLTHLQPSYWFAAHLHVKFAAHVEHSPPTGTQPAKKTKFLALDKCLPRRHFLQVFDLPHNTGEGLKIKLDAEWLAVLQSTNHLLNLSPSNMYMPGPGCKERYDFQVSEKDKEKIKEIFGNDLTLPENFIHTSPPLHGNPLSRARSKPQPLSVQVNPQTTLLCSMLDITDPNAKLLGKTSQELLEESDIGLPDEDKKIEDESSDDAIDDDSSDEMPSAIDSSIDASTMSLSMNASSACDSFHTACDSPNASSVGALSMLNAVTSTPYKHLASKLTPAEDISVQDDDDELLSILSAQKSKTSEKSLELSSVLGDKTGAVPGEISLSGTEAPNGVHAGNDELPLLLAHNTFSDISIGCGDNLHITSVSHADQTSTQPSSPQDRVPFPLKSERSSLGMSDLCLSSNTPVDLCVNDQVINCWPPKPGKKRDSSDDGLHEDCVTPILKVSQEVL</sequence>
<dbReference type="GO" id="GO:0046872">
    <property type="term" value="F:metal ion binding"/>
    <property type="evidence" value="ECO:0007669"/>
    <property type="project" value="UniProtKB-KW"/>
</dbReference>
<reference evidence="15 16" key="1">
    <citation type="submission" date="2024-04" db="EMBL/GenBank/DDBJ databases">
        <authorList>
            <consortium name="Genoscope - CEA"/>
            <person name="William W."/>
        </authorList>
    </citation>
    <scope>NUCLEOTIDE SEQUENCE [LARGE SCALE GENOMIC DNA]</scope>
</reference>
<keyword evidence="12" id="KW-0539">Nucleus</keyword>
<dbReference type="InterPro" id="IPR029052">
    <property type="entry name" value="Metallo-depent_PP-like"/>
</dbReference>
<evidence type="ECO:0000256" key="9">
    <source>
        <dbReference type="ARBA" id="ARBA00022833"/>
    </source>
</evidence>
<dbReference type="Pfam" id="PF00149">
    <property type="entry name" value="Metallophos"/>
    <property type="match status" value="1"/>
</dbReference>
<evidence type="ECO:0000313" key="16">
    <source>
        <dbReference type="Proteomes" id="UP001497497"/>
    </source>
</evidence>